<keyword evidence="5" id="KW-0175">Coiled coil</keyword>
<evidence type="ECO:0000256" key="5">
    <source>
        <dbReference type="ARBA" id="ARBA00023054"/>
    </source>
</evidence>
<comment type="caution">
    <text evidence="11">The sequence shown here is derived from an EMBL/GenBank/DDBJ whole genome shotgun (WGS) entry which is preliminary data.</text>
</comment>
<feature type="binding site" evidence="8">
    <location>
        <begin position="74"/>
        <end position="81"/>
    </location>
    <ligand>
        <name>ATP</name>
        <dbReference type="ChEBI" id="CHEBI:30616"/>
    </ligand>
</feature>
<keyword evidence="6 8" id="KW-0505">Motor protein</keyword>
<evidence type="ECO:0000256" key="7">
    <source>
        <dbReference type="ARBA" id="ARBA00023212"/>
    </source>
</evidence>
<dbReference type="SUPFAM" id="SSF52540">
    <property type="entry name" value="P-loop containing nucleoside triphosphate hydrolases"/>
    <property type="match status" value="1"/>
</dbReference>
<dbReference type="PRINTS" id="PR00380">
    <property type="entry name" value="KINESINHEAVY"/>
</dbReference>
<dbReference type="EMBL" id="LUCH01001189">
    <property type="protein sequence ID" value="KAF5403498.1"/>
    <property type="molecule type" value="Genomic_DNA"/>
</dbReference>
<evidence type="ECO:0000256" key="2">
    <source>
        <dbReference type="ARBA" id="ARBA00022701"/>
    </source>
</evidence>
<evidence type="ECO:0000313" key="11">
    <source>
        <dbReference type="EMBL" id="KAF5403498.1"/>
    </source>
</evidence>
<protein>
    <recommendedName>
        <fullName evidence="9">Kinesin-like protein</fullName>
    </recommendedName>
</protein>
<evidence type="ECO:0000256" key="9">
    <source>
        <dbReference type="RuleBase" id="RU000394"/>
    </source>
</evidence>
<dbReference type="Gene3D" id="3.40.850.10">
    <property type="entry name" value="Kinesin motor domain"/>
    <property type="match status" value="1"/>
</dbReference>
<evidence type="ECO:0000259" key="10">
    <source>
        <dbReference type="PROSITE" id="PS50067"/>
    </source>
</evidence>
<feature type="domain" description="Kinesin motor" evidence="10">
    <location>
        <begin position="1"/>
        <end position="315"/>
    </location>
</feature>
<keyword evidence="7" id="KW-0963">Cytoplasm</keyword>
<evidence type="ECO:0000256" key="8">
    <source>
        <dbReference type="PROSITE-ProRule" id="PRU00283"/>
    </source>
</evidence>
<sequence length="379" mass="42799">MAISNSVSLKLISLVDPNDDVDYGIRPKRNRNREYTFDYAFDECCSQSQVFQCTTFSLIEHVANGYNATVFASGATGAGKTYTMVGTDTDPGIMVRAMDELFNYMIQTAEDYTYRISMAYMELYNELLRDLLNPGPDFLELREDNKGVQVAGLCEVEPTTRNEVFELLQRGNMNRTTEPTAANQTSSRSHAILQITVKQISRVHSVHEEVRVGKLFLIDLAGSERASKTLNRGKRMTEGAHINRSLLALGNCINALSDSNNKRYVNYRDSKLTRLLKDALAGNCRTVMLAHISPCSWHFEESCNTLAYADRAKSIKTKVRRNVVDVNHHISQYTELINDLRDEIARMKTNLNNSCSGKDRKLLTNIFTRSKEQKLFGTG</sequence>
<reference evidence="11" key="1">
    <citation type="submission" date="2019-05" db="EMBL/GenBank/DDBJ databases">
        <title>Annotation for the trematode Paragonimus heterotremus.</title>
        <authorList>
            <person name="Choi Y.-J."/>
        </authorList>
    </citation>
    <scope>NUCLEOTIDE SEQUENCE</scope>
    <source>
        <strain evidence="11">LC</strain>
    </source>
</reference>
<evidence type="ECO:0000256" key="4">
    <source>
        <dbReference type="ARBA" id="ARBA00022840"/>
    </source>
</evidence>
<dbReference type="InterPro" id="IPR036961">
    <property type="entry name" value="Kinesin_motor_dom_sf"/>
</dbReference>
<comment type="subcellular location">
    <subcellularLocation>
        <location evidence="1">Cytoplasm</location>
        <location evidence="1">Cytoskeleton</location>
    </subcellularLocation>
</comment>
<dbReference type="InterPro" id="IPR027417">
    <property type="entry name" value="P-loop_NTPase"/>
</dbReference>
<dbReference type="GO" id="GO:0007018">
    <property type="term" value="P:microtubule-based movement"/>
    <property type="evidence" value="ECO:0007669"/>
    <property type="project" value="InterPro"/>
</dbReference>
<dbReference type="InterPro" id="IPR019821">
    <property type="entry name" value="Kinesin_motor_CS"/>
</dbReference>
<dbReference type="SMART" id="SM00129">
    <property type="entry name" value="KISc"/>
    <property type="match status" value="1"/>
</dbReference>
<dbReference type="Proteomes" id="UP000748531">
    <property type="component" value="Unassembled WGS sequence"/>
</dbReference>
<dbReference type="PANTHER" id="PTHR47968:SF13">
    <property type="entry name" value="KINESIN-LIKE PROTEIN KIF19 ISOFORM X1"/>
    <property type="match status" value="1"/>
</dbReference>
<evidence type="ECO:0000256" key="6">
    <source>
        <dbReference type="ARBA" id="ARBA00023175"/>
    </source>
</evidence>
<evidence type="ECO:0000256" key="1">
    <source>
        <dbReference type="ARBA" id="ARBA00004245"/>
    </source>
</evidence>
<dbReference type="AlphaFoldDB" id="A0A8J4TCF6"/>
<dbReference type="PROSITE" id="PS00411">
    <property type="entry name" value="KINESIN_MOTOR_1"/>
    <property type="match status" value="1"/>
</dbReference>
<dbReference type="GO" id="GO:0005874">
    <property type="term" value="C:microtubule"/>
    <property type="evidence" value="ECO:0007669"/>
    <property type="project" value="UniProtKB-KW"/>
</dbReference>
<name>A0A8J4TCF6_9TREM</name>
<dbReference type="InterPro" id="IPR027640">
    <property type="entry name" value="Kinesin-like_fam"/>
</dbReference>
<dbReference type="GO" id="GO:0005524">
    <property type="term" value="F:ATP binding"/>
    <property type="evidence" value="ECO:0007669"/>
    <property type="project" value="UniProtKB-UniRule"/>
</dbReference>
<dbReference type="PROSITE" id="PS50067">
    <property type="entry name" value="KINESIN_MOTOR_2"/>
    <property type="match status" value="1"/>
</dbReference>
<organism evidence="11 12">
    <name type="scientific">Paragonimus heterotremus</name>
    <dbReference type="NCBI Taxonomy" id="100268"/>
    <lineage>
        <taxon>Eukaryota</taxon>
        <taxon>Metazoa</taxon>
        <taxon>Spiralia</taxon>
        <taxon>Lophotrochozoa</taxon>
        <taxon>Platyhelminthes</taxon>
        <taxon>Trematoda</taxon>
        <taxon>Digenea</taxon>
        <taxon>Plagiorchiida</taxon>
        <taxon>Troglotremata</taxon>
        <taxon>Troglotrematidae</taxon>
        <taxon>Paragonimus</taxon>
    </lineage>
</organism>
<keyword evidence="12" id="KW-1185">Reference proteome</keyword>
<dbReference type="GO" id="GO:0003777">
    <property type="term" value="F:microtubule motor activity"/>
    <property type="evidence" value="ECO:0007669"/>
    <property type="project" value="InterPro"/>
</dbReference>
<keyword evidence="7" id="KW-0206">Cytoskeleton</keyword>
<dbReference type="FunFam" id="3.40.850.10:FF:000056">
    <property type="entry name" value="Kinesin-like protein"/>
    <property type="match status" value="1"/>
</dbReference>
<keyword evidence="3 8" id="KW-0547">Nucleotide-binding</keyword>
<gene>
    <name evidence="11" type="ORF">PHET_02915</name>
</gene>
<dbReference type="Pfam" id="PF00225">
    <property type="entry name" value="Kinesin"/>
    <property type="match status" value="1"/>
</dbReference>
<evidence type="ECO:0000313" key="12">
    <source>
        <dbReference type="Proteomes" id="UP000748531"/>
    </source>
</evidence>
<dbReference type="OrthoDB" id="3176171at2759"/>
<keyword evidence="4 8" id="KW-0067">ATP-binding</keyword>
<proteinExistence type="inferred from homology"/>
<evidence type="ECO:0000256" key="3">
    <source>
        <dbReference type="ARBA" id="ARBA00022741"/>
    </source>
</evidence>
<accession>A0A8J4TCF6</accession>
<dbReference type="PANTHER" id="PTHR47968">
    <property type="entry name" value="CENTROMERE PROTEIN E"/>
    <property type="match status" value="1"/>
</dbReference>
<dbReference type="InterPro" id="IPR001752">
    <property type="entry name" value="Kinesin_motor_dom"/>
</dbReference>
<keyword evidence="2 9" id="KW-0493">Microtubule</keyword>
<dbReference type="GO" id="GO:0008017">
    <property type="term" value="F:microtubule binding"/>
    <property type="evidence" value="ECO:0007669"/>
    <property type="project" value="InterPro"/>
</dbReference>
<comment type="similarity">
    <text evidence="8 9">Belongs to the TRAFAC class myosin-kinesin ATPase superfamily. Kinesin family.</text>
</comment>